<evidence type="ECO:0008006" key="3">
    <source>
        <dbReference type="Google" id="ProtNLM"/>
    </source>
</evidence>
<sequence>MLLAVPDDLRLAVVVTEERACETHYGVSTLSGGKRLPTNSAARDSADATWLAHSGDTVKALGRLPPCMQAKRQYRDRDTTEVAVLDALVDRREEGMTVFELRSRVDADIDDLEESLSALKSDGLITAESNGEETLIRPADRVVAEDVTAPDGGEESVIAWLRRKLGL</sequence>
<comment type="caution">
    <text evidence="1">The sequence shown here is derived from an EMBL/GenBank/DDBJ whole genome shotgun (WGS) entry which is preliminary data.</text>
</comment>
<name>A0A830FFA5_9EURY</name>
<proteinExistence type="predicted"/>
<gene>
    <name evidence="1" type="ORF">GCM10009039_29800</name>
</gene>
<accession>A0A830FFA5</accession>
<dbReference type="EMBL" id="BMPG01000005">
    <property type="protein sequence ID" value="GGL69834.1"/>
    <property type="molecule type" value="Genomic_DNA"/>
</dbReference>
<organism evidence="1 2">
    <name type="scientific">Halocalculus aciditolerans</name>
    <dbReference type="NCBI Taxonomy" id="1383812"/>
    <lineage>
        <taxon>Archaea</taxon>
        <taxon>Methanobacteriati</taxon>
        <taxon>Methanobacteriota</taxon>
        <taxon>Stenosarchaea group</taxon>
        <taxon>Halobacteria</taxon>
        <taxon>Halobacteriales</taxon>
        <taxon>Halobacteriaceae</taxon>
        <taxon>Halocalculus</taxon>
    </lineage>
</organism>
<evidence type="ECO:0000313" key="2">
    <source>
        <dbReference type="Proteomes" id="UP000607197"/>
    </source>
</evidence>
<reference evidence="1" key="1">
    <citation type="journal article" date="2014" name="Int. J. Syst. Evol. Microbiol.">
        <title>Complete genome sequence of Corynebacterium casei LMG S-19264T (=DSM 44701T), isolated from a smear-ripened cheese.</title>
        <authorList>
            <consortium name="US DOE Joint Genome Institute (JGI-PGF)"/>
            <person name="Walter F."/>
            <person name="Albersmeier A."/>
            <person name="Kalinowski J."/>
            <person name="Ruckert C."/>
        </authorList>
    </citation>
    <scope>NUCLEOTIDE SEQUENCE</scope>
    <source>
        <strain evidence="1">JCM 19596</strain>
    </source>
</reference>
<protein>
    <recommendedName>
        <fullName evidence="3">MarR family transcriptional regulator</fullName>
    </recommendedName>
</protein>
<keyword evidence="2" id="KW-1185">Reference proteome</keyword>
<reference evidence="1" key="2">
    <citation type="submission" date="2020-09" db="EMBL/GenBank/DDBJ databases">
        <authorList>
            <person name="Sun Q."/>
            <person name="Ohkuma M."/>
        </authorList>
    </citation>
    <scope>NUCLEOTIDE SEQUENCE</scope>
    <source>
        <strain evidence="1">JCM 19596</strain>
    </source>
</reference>
<dbReference type="Pfam" id="PF20024">
    <property type="entry name" value="DUF6432"/>
    <property type="match status" value="1"/>
</dbReference>
<evidence type="ECO:0000313" key="1">
    <source>
        <dbReference type="EMBL" id="GGL69834.1"/>
    </source>
</evidence>
<dbReference type="AlphaFoldDB" id="A0A830FFA5"/>
<dbReference type="InterPro" id="IPR045490">
    <property type="entry name" value="DUF6432"/>
</dbReference>
<dbReference type="Proteomes" id="UP000607197">
    <property type="component" value="Unassembled WGS sequence"/>
</dbReference>